<feature type="chain" id="PRO_5045875655" evidence="1">
    <location>
        <begin position="19"/>
        <end position="1234"/>
    </location>
</feature>
<organism evidence="2 3">
    <name type="scientific">Blattamonas nauphoetae</name>
    <dbReference type="NCBI Taxonomy" id="2049346"/>
    <lineage>
        <taxon>Eukaryota</taxon>
        <taxon>Metamonada</taxon>
        <taxon>Preaxostyla</taxon>
        <taxon>Oxymonadida</taxon>
        <taxon>Blattamonas</taxon>
    </lineage>
</organism>
<dbReference type="SUPFAM" id="SSF51126">
    <property type="entry name" value="Pectin lyase-like"/>
    <property type="match status" value="1"/>
</dbReference>
<protein>
    <submittedName>
        <fullName evidence="2">Uncharacterized protein</fullName>
    </submittedName>
</protein>
<gene>
    <name evidence="2" type="ORF">BLNAU_3860</name>
</gene>
<evidence type="ECO:0000313" key="2">
    <source>
        <dbReference type="EMBL" id="KAK2961092.1"/>
    </source>
</evidence>
<dbReference type="EMBL" id="JARBJD010000018">
    <property type="protein sequence ID" value="KAK2961092.1"/>
    <property type="molecule type" value="Genomic_DNA"/>
</dbReference>
<proteinExistence type="predicted"/>
<dbReference type="InterPro" id="IPR011050">
    <property type="entry name" value="Pectin_lyase_fold/virulence"/>
</dbReference>
<reference evidence="2 3" key="1">
    <citation type="journal article" date="2022" name="bioRxiv">
        <title>Genomics of Preaxostyla Flagellates Illuminates Evolutionary Transitions and the Path Towards Mitochondrial Loss.</title>
        <authorList>
            <person name="Novak L.V.F."/>
            <person name="Treitli S.C."/>
            <person name="Pyrih J."/>
            <person name="Halakuc P."/>
            <person name="Pipaliya S.V."/>
            <person name="Vacek V."/>
            <person name="Brzon O."/>
            <person name="Soukal P."/>
            <person name="Eme L."/>
            <person name="Dacks J.B."/>
            <person name="Karnkowska A."/>
            <person name="Elias M."/>
            <person name="Hampl V."/>
        </authorList>
    </citation>
    <scope>NUCLEOTIDE SEQUENCE [LARGE SCALE GENOMIC DNA]</scope>
    <source>
        <strain evidence="2">NAU3</strain>
        <tissue evidence="2">Gut</tissue>
    </source>
</reference>
<sequence>MNLFHLLTTTITLTLASGGKETESRSLHLLLDEHLQSSSSKNRNGNDIIHLPNGIFSSCGYPVISRTLTLEGLKTELHISAEQNALETETENGIDSSSADEDWQLSMFRIRNSTVSLTSLCLNNEGRSSLIASVSSSFVTVSESDIRSNGMNSPFVMLTGMTDGQSGDIGSCLDVWNCRHISSSLLSLVPLAELSRKSDLAVNGETGWTEVEERGFASSVRISARSLSICDCCLTFGTGPLIGFGSGREMREPGGEQAALPWKVSSQLVKSQIMNTTSTPSNVTHCELEGMELTQRVTGSRVCSCTNHLYGTVCVDMNANVMGSFLSLNTSFSSCLTDTPTHLGRHFTTNQSLAQSAFFKLCTFNACSSALSHGGAISSWQSGSLLVEECSFKTCRTTNNSGAGGAVCFMSLTDIPFIANSSSFVGCSSKGSAGTVYLQKAPSSTFLNCVFIDSQSSRMGGCIYDGHWNAASTSSSITNCIFENCRTTNSTTFSGGALFITETVCVQLNFVNFRGNKAADYPGNDIMFEGKPPPLITSDTIVGCTSTSDSPRLRVREEADGTDDHLPNPTSVTHVSCVPKTVDSETAEFTLKMSETITGTVLVLIDNSGGTRTPTNEQAPNIGRILSFSYDNTDSSSCRVPLGESGLVQTPLSEYSNVTSSLVGSVVLSADCYLDESEENALITISGSGIPSGILSVTLSDSTVLAFEFRPFQTTSEAITVPLTGDSPKLGYGETYTIVSAQSQAQPDHPIIVPSLIKIIVPNPPRLTTLNQPNYDSALKTVRISLEGVNLSGTHKVTLSVNETETVTIDVVFSSSKGQFGGILFDTETPSKVNMSFNTRYEIVEMKKDDVSVLCLGDFSFTTIAEPTRLVSIECGSDEVKKNALIRMTGQVLESTKEYEIELSDFGNLKITIEMTFNTTSSEWEGSTILYPSSSAELGYGRTYSVSGFKTKGEILPHLHEELTITIDDEPSRIEGVSRVLDGEKTRMIVSLSGRELKSGMGKIGVCRGSSKWTSDSAIVSDSDGKWTTAFLVGFSESSTVLKYGSTYTLCGLDGSAFFVNEGISVTVLQPPVVSSLIPELNTSTHSSFRVVMSGSDLPESGSFTASFSESAETFVISLSESSEWRSDWISVSTTSAFEFNKTYTLTSLIDLSSGSADHLLCSGVTMKTPLGPTLTGLGGVSLTGASLDCVSIVVNVARIVADTFEVSVFDIDDASKVQIPCRSLSRHAIRRKE</sequence>
<keyword evidence="3" id="KW-1185">Reference proteome</keyword>
<evidence type="ECO:0000256" key="1">
    <source>
        <dbReference type="SAM" id="SignalP"/>
    </source>
</evidence>
<comment type="caution">
    <text evidence="2">The sequence shown here is derived from an EMBL/GenBank/DDBJ whole genome shotgun (WGS) entry which is preliminary data.</text>
</comment>
<keyword evidence="1" id="KW-0732">Signal</keyword>
<accession>A0ABQ9YBE3</accession>
<dbReference type="Proteomes" id="UP001281761">
    <property type="component" value="Unassembled WGS sequence"/>
</dbReference>
<evidence type="ECO:0000313" key="3">
    <source>
        <dbReference type="Proteomes" id="UP001281761"/>
    </source>
</evidence>
<name>A0ABQ9YBE3_9EUKA</name>
<feature type="signal peptide" evidence="1">
    <location>
        <begin position="1"/>
        <end position="18"/>
    </location>
</feature>